<feature type="compositionally biased region" description="Basic residues" evidence="1">
    <location>
        <begin position="270"/>
        <end position="284"/>
    </location>
</feature>
<gene>
    <name evidence="2" type="ORF">KCU98_g22462</name>
</gene>
<sequence>STIEALADVALSTSPQLPPAAPSVHPSADNFVPPGPVRGTKRARSDAGPGPQPYPYPARPSSSHHFSHPTVPPLAYNTDRQRRQSTNTTTVTSLEDAELLLNFAGRVASQPPPPAPPRHHAPPFGPSANPANFYTGPQAHPPHPYPYAPPLPYAARAFVPEPVASVAAPSVISENASASLPSPQDTNEDEKSTDTDKETVQGSENDPLAVAVVSEPPRVRAPQQTHTPPEEERRISEQVAAQVVLPSQEITELSAGSVEQHLPTDAPAARPRRGWPKGKPRGPRNKNSTTTKPRSSARRSRA</sequence>
<comment type="caution">
    <text evidence="2">The sequence shown here is derived from an EMBL/GenBank/DDBJ whole genome shotgun (WGS) entry which is preliminary data.</text>
</comment>
<evidence type="ECO:0000313" key="3">
    <source>
        <dbReference type="Proteomes" id="UP000729357"/>
    </source>
</evidence>
<reference evidence="2" key="2">
    <citation type="submission" date="2021-08" db="EMBL/GenBank/DDBJ databases">
        <authorList>
            <person name="Gostincar C."/>
            <person name="Sun X."/>
            <person name="Song Z."/>
            <person name="Gunde-Cimerman N."/>
        </authorList>
    </citation>
    <scope>NUCLEOTIDE SEQUENCE</scope>
    <source>
        <strain evidence="2">EXF-9298</strain>
    </source>
</reference>
<feature type="region of interest" description="Disordered" evidence="1">
    <location>
        <begin position="1"/>
        <end position="146"/>
    </location>
</feature>
<reference evidence="2" key="1">
    <citation type="journal article" date="2021" name="J Fungi (Basel)">
        <title>Virulence traits and population genomics of the black yeast Aureobasidium melanogenum.</title>
        <authorList>
            <person name="Cernosa A."/>
            <person name="Sun X."/>
            <person name="Gostincar C."/>
            <person name="Fang C."/>
            <person name="Gunde-Cimerman N."/>
            <person name="Song Z."/>
        </authorList>
    </citation>
    <scope>NUCLEOTIDE SEQUENCE</scope>
    <source>
        <strain evidence="2">EXF-9298</strain>
    </source>
</reference>
<feature type="non-terminal residue" evidence="2">
    <location>
        <position position="1"/>
    </location>
</feature>
<dbReference type="EMBL" id="JAHFXS010008696">
    <property type="protein sequence ID" value="KAG9919609.1"/>
    <property type="molecule type" value="Genomic_DNA"/>
</dbReference>
<feature type="non-terminal residue" evidence="2">
    <location>
        <position position="302"/>
    </location>
</feature>
<evidence type="ECO:0000313" key="2">
    <source>
        <dbReference type="EMBL" id="KAG9919609.1"/>
    </source>
</evidence>
<organism evidence="2 3">
    <name type="scientific">Aureobasidium melanogenum</name>
    <name type="common">Aureobasidium pullulans var. melanogenum</name>
    <dbReference type="NCBI Taxonomy" id="46634"/>
    <lineage>
        <taxon>Eukaryota</taxon>
        <taxon>Fungi</taxon>
        <taxon>Dikarya</taxon>
        <taxon>Ascomycota</taxon>
        <taxon>Pezizomycotina</taxon>
        <taxon>Dothideomycetes</taxon>
        <taxon>Dothideomycetidae</taxon>
        <taxon>Dothideales</taxon>
        <taxon>Saccotheciaceae</taxon>
        <taxon>Aureobasidium</taxon>
    </lineage>
</organism>
<protein>
    <submittedName>
        <fullName evidence="2">Uncharacterized protein</fullName>
    </submittedName>
</protein>
<evidence type="ECO:0000256" key="1">
    <source>
        <dbReference type="SAM" id="MobiDB-lite"/>
    </source>
</evidence>
<keyword evidence="3" id="KW-1185">Reference proteome</keyword>
<proteinExistence type="predicted"/>
<dbReference type="AlphaFoldDB" id="A0A9P8F1C1"/>
<accession>A0A9P8F1C1</accession>
<feature type="region of interest" description="Disordered" evidence="1">
    <location>
        <begin position="174"/>
        <end position="302"/>
    </location>
</feature>
<feature type="compositionally biased region" description="Polar residues" evidence="1">
    <location>
        <begin position="84"/>
        <end position="93"/>
    </location>
</feature>
<name>A0A9P8F1C1_AURME</name>
<feature type="compositionally biased region" description="Basic and acidic residues" evidence="1">
    <location>
        <begin position="189"/>
        <end position="199"/>
    </location>
</feature>
<dbReference type="Proteomes" id="UP000729357">
    <property type="component" value="Unassembled WGS sequence"/>
</dbReference>
<feature type="compositionally biased region" description="Polar residues" evidence="1">
    <location>
        <begin position="174"/>
        <end position="185"/>
    </location>
</feature>